<dbReference type="AlphaFoldDB" id="A0A1N6GKW7"/>
<proteinExistence type="predicted"/>
<evidence type="ECO:0000313" key="2">
    <source>
        <dbReference type="Proteomes" id="UP000185207"/>
    </source>
</evidence>
<accession>A0A1N6GKW7</accession>
<evidence type="ECO:0000313" key="1">
    <source>
        <dbReference type="EMBL" id="SIO08198.1"/>
    </source>
</evidence>
<organism evidence="1 2">
    <name type="scientific">Epilithonimonas zeae</name>
    <dbReference type="NCBI Taxonomy" id="1416779"/>
    <lineage>
        <taxon>Bacteria</taxon>
        <taxon>Pseudomonadati</taxon>
        <taxon>Bacteroidota</taxon>
        <taxon>Flavobacteriia</taxon>
        <taxon>Flavobacteriales</taxon>
        <taxon>Weeksellaceae</taxon>
        <taxon>Chryseobacterium group</taxon>
        <taxon>Epilithonimonas</taxon>
    </lineage>
</organism>
<sequence length="182" mass="19726">MMIASPRHSAEICVSQTYKNNFMKKISTRIALYGFLSVMAFGTVLTSCSKDNDDIVDEVIGQGSHYKVTVTLENVNPDDDFVSVSLAGGTGGTKTDIWKVNGVVRTGESAIGLNDNDFAGATKTYVIETTEPIRAFANGVQIINYGAPMIVKYKIEKGSKVEINENLTLTGDGADFTKQYSF</sequence>
<protein>
    <recommendedName>
        <fullName evidence="3">PLAT domain-containing protein</fullName>
    </recommendedName>
</protein>
<gene>
    <name evidence="1" type="ORF">SAMN05444409_1912</name>
</gene>
<name>A0A1N6GKW7_9FLAO</name>
<reference evidence="2" key="1">
    <citation type="submission" date="2016-11" db="EMBL/GenBank/DDBJ databases">
        <authorList>
            <person name="Varghese N."/>
            <person name="Submissions S."/>
        </authorList>
    </citation>
    <scope>NUCLEOTIDE SEQUENCE [LARGE SCALE GENOMIC DNA]</scope>
    <source>
        <strain evidence="2">DSM 27623</strain>
    </source>
</reference>
<dbReference type="EMBL" id="FSRK01000001">
    <property type="protein sequence ID" value="SIO08198.1"/>
    <property type="molecule type" value="Genomic_DNA"/>
</dbReference>
<evidence type="ECO:0008006" key="3">
    <source>
        <dbReference type="Google" id="ProtNLM"/>
    </source>
</evidence>
<keyword evidence="2" id="KW-1185">Reference proteome</keyword>
<dbReference type="Proteomes" id="UP000185207">
    <property type="component" value="Unassembled WGS sequence"/>
</dbReference>
<dbReference type="STRING" id="1416779.SAMN05444409_1912"/>